<evidence type="ECO:0000313" key="2">
    <source>
        <dbReference type="Proteomes" id="UP000560658"/>
    </source>
</evidence>
<sequence length="156" mass="17795">MQGRMKQHPLNATEIAEVLNKSEVGRIATNDPNGFPYIVPVHYIYWNEKIYIHGLVKGQKIDYLKLDSKVGFEVDEMGAILPDEHIVCDTNTVFRSVILLGNAQMVDETDLKRNVLKRVVEKYTPELSHLEFPENMFKATGIIEITPVAVTGKYYK</sequence>
<keyword evidence="2" id="KW-1185">Reference proteome</keyword>
<dbReference type="PANTHER" id="PTHR34071:SF2">
    <property type="entry name" value="FLAVIN-NUCLEOTIDE-BINDING PROTEIN"/>
    <property type="match status" value="1"/>
</dbReference>
<dbReference type="PANTHER" id="PTHR34071">
    <property type="entry name" value="5-NITROIMIDAZOLE ANTIBIOTICS RESISTANCE PROTEIN, NIMA-FAMILY-RELATED PROTEIN-RELATED"/>
    <property type="match status" value="1"/>
</dbReference>
<dbReference type="Proteomes" id="UP000560658">
    <property type="component" value="Unassembled WGS sequence"/>
</dbReference>
<organism evidence="1 2">
    <name type="scientific">Bacteroides reticulotermitis</name>
    <dbReference type="NCBI Taxonomy" id="1133319"/>
    <lineage>
        <taxon>Bacteria</taxon>
        <taxon>Pseudomonadati</taxon>
        <taxon>Bacteroidota</taxon>
        <taxon>Bacteroidia</taxon>
        <taxon>Bacteroidales</taxon>
        <taxon>Bacteroidaceae</taxon>
        <taxon>Bacteroides</taxon>
    </lineage>
</organism>
<protein>
    <recommendedName>
        <fullName evidence="3">Pyridoxamine 5'-phosphate oxidase family protein</fullName>
    </recommendedName>
</protein>
<dbReference type="EMBL" id="JACIER010000008">
    <property type="protein sequence ID" value="MBB4044468.1"/>
    <property type="molecule type" value="Genomic_DNA"/>
</dbReference>
<gene>
    <name evidence="1" type="ORF">GGR06_002262</name>
</gene>
<accession>A0A840D231</accession>
<dbReference type="AlphaFoldDB" id="A0A840D231"/>
<dbReference type="Pfam" id="PF12900">
    <property type="entry name" value="Pyridox_ox_2"/>
    <property type="match status" value="1"/>
</dbReference>
<dbReference type="SUPFAM" id="SSF50475">
    <property type="entry name" value="FMN-binding split barrel"/>
    <property type="match status" value="1"/>
</dbReference>
<dbReference type="InterPro" id="IPR024747">
    <property type="entry name" value="Pyridox_Oxase-rel"/>
</dbReference>
<comment type="caution">
    <text evidence="1">The sequence shown here is derived from an EMBL/GenBank/DDBJ whole genome shotgun (WGS) entry which is preliminary data.</text>
</comment>
<evidence type="ECO:0000313" key="1">
    <source>
        <dbReference type="EMBL" id="MBB4044468.1"/>
    </source>
</evidence>
<dbReference type="InterPro" id="IPR012349">
    <property type="entry name" value="Split_barrel_FMN-bd"/>
</dbReference>
<name>A0A840D231_9BACE</name>
<dbReference type="RefSeq" id="WP_044161345.1">
    <property type="nucleotide sequence ID" value="NZ_JACIER010000008.1"/>
</dbReference>
<reference evidence="1" key="1">
    <citation type="submission" date="2020-08" db="EMBL/GenBank/DDBJ databases">
        <title>Genomic Encyclopedia of Type Strains, Phase IV (KMG-IV): sequencing the most valuable type-strain genomes for metagenomic binning, comparative biology and taxonomic classification.</title>
        <authorList>
            <person name="Goeker M."/>
        </authorList>
    </citation>
    <scope>NUCLEOTIDE SEQUENCE [LARGE SCALE GENOMIC DNA]</scope>
    <source>
        <strain evidence="1">DSM 105720</strain>
    </source>
</reference>
<dbReference type="Gene3D" id="2.30.110.10">
    <property type="entry name" value="Electron Transport, Fmn-binding Protein, Chain A"/>
    <property type="match status" value="1"/>
</dbReference>
<proteinExistence type="predicted"/>
<evidence type="ECO:0008006" key="3">
    <source>
        <dbReference type="Google" id="ProtNLM"/>
    </source>
</evidence>